<feature type="active site" evidence="10">
    <location>
        <position position="155"/>
    </location>
</feature>
<dbReference type="GO" id="GO:0030245">
    <property type="term" value="P:cellulose catabolic process"/>
    <property type="evidence" value="ECO:0007669"/>
    <property type="project" value="UniProtKB-KW"/>
</dbReference>
<evidence type="ECO:0000256" key="9">
    <source>
        <dbReference type="PIRSR" id="PIRSR001100-2"/>
    </source>
</evidence>
<proteinExistence type="inferred from homology"/>
<dbReference type="InterPro" id="IPR036434">
    <property type="entry name" value="Beta_cellobiohydrolase_sf"/>
</dbReference>
<feature type="binding site" evidence="9">
    <location>
        <position position="267"/>
    </location>
    <ligand>
        <name>substrate</name>
    </ligand>
</feature>
<dbReference type="GO" id="GO:0004553">
    <property type="term" value="F:hydrolase activity, hydrolyzing O-glycosyl compounds"/>
    <property type="evidence" value="ECO:0007669"/>
    <property type="project" value="InterPro"/>
</dbReference>
<keyword evidence="2 11" id="KW-0378">Hydrolase</keyword>
<keyword evidence="4" id="KW-1015">Disulfide bond</keyword>
<keyword evidence="7 11" id="KW-0624">Polysaccharide degradation</keyword>
<gene>
    <name evidence="13" type="ORF">GCM10017667_11060</name>
</gene>
<evidence type="ECO:0000256" key="7">
    <source>
        <dbReference type="ARBA" id="ARBA00023326"/>
    </source>
</evidence>
<dbReference type="AlphaFoldDB" id="A0A919EIN2"/>
<feature type="region of interest" description="Disordered" evidence="12">
    <location>
        <begin position="53"/>
        <end position="89"/>
    </location>
</feature>
<evidence type="ECO:0000313" key="13">
    <source>
        <dbReference type="EMBL" id="GHF84670.1"/>
    </source>
</evidence>
<dbReference type="PANTHER" id="PTHR34876">
    <property type="match status" value="1"/>
</dbReference>
<evidence type="ECO:0000256" key="4">
    <source>
        <dbReference type="ARBA" id="ARBA00023157"/>
    </source>
</evidence>
<feature type="region of interest" description="Disordered" evidence="12">
    <location>
        <begin position="1"/>
        <end position="32"/>
    </location>
</feature>
<dbReference type="SUPFAM" id="SSF51989">
    <property type="entry name" value="Glycosyl hydrolases family 6, cellulases"/>
    <property type="match status" value="1"/>
</dbReference>
<accession>A0A919EIN2</accession>
<evidence type="ECO:0000256" key="10">
    <source>
        <dbReference type="PROSITE-ProRule" id="PRU10056"/>
    </source>
</evidence>
<dbReference type="Pfam" id="PF01341">
    <property type="entry name" value="Glyco_hydro_6"/>
    <property type="match status" value="1"/>
</dbReference>
<comment type="similarity">
    <text evidence="11">Belongs to the glycosyl hydrolase family 6.</text>
</comment>
<sequence length="370" mass="38934">MSRRTALSLRSAARLRTAPSPRAAVPLRSPAPVPRRAAVAALAAVLLLAGSGCSSDGPAPSPVGPPAATGGEAPAPTGGSPFWVDPESDAAKQVRRYEAEGRADDARVLKRIAEQPVAEWPAGDDPAPEIRRAVRGATAEDRTAVFVAYNIPHRDCGMYSAGGAHDGQAYRAWVDSFASAIGDASAVVVLEPDAVPHMVDGCTPAEYHEERSALLAEAIERLKRQPRTRVYLDAGNPEWIDDPGKLVEPLRRAGVGRADGFSLNVSNFQTNATVRDFGATLSGLLGGMHFTIDTSRNGAGPLPGNRAEAWCNPPGRSLGVPPTDRTGDALVDAYLWIKRPGDSDGQCRGGPAAGTWWPEYALGLARRADS</sequence>
<protein>
    <recommendedName>
        <fullName evidence="11">Glucanase</fullName>
        <ecNumber evidence="11">3.2.1.-</ecNumber>
    </recommendedName>
</protein>
<dbReference type="PROSITE" id="PS00655">
    <property type="entry name" value="GLYCOSYL_HYDROL_F6_1"/>
    <property type="match status" value="1"/>
</dbReference>
<dbReference type="InterPro" id="IPR016288">
    <property type="entry name" value="Beta_cellobiohydrolase"/>
</dbReference>
<evidence type="ECO:0000256" key="12">
    <source>
        <dbReference type="SAM" id="MobiDB-lite"/>
    </source>
</evidence>
<dbReference type="RefSeq" id="WP_190040953.1">
    <property type="nucleotide sequence ID" value="NZ_BNBE01000001.1"/>
</dbReference>
<feature type="compositionally biased region" description="Low complexity" evidence="12">
    <location>
        <begin position="66"/>
        <end position="79"/>
    </location>
</feature>
<feature type="binding site" evidence="9">
    <location>
        <position position="120"/>
    </location>
    <ligand>
        <name>substrate</name>
    </ligand>
</feature>
<dbReference type="PRINTS" id="PR00733">
    <property type="entry name" value="GLHYDRLASE6"/>
</dbReference>
<dbReference type="EMBL" id="BNBE01000001">
    <property type="protein sequence ID" value="GHF84670.1"/>
    <property type="molecule type" value="Genomic_DNA"/>
</dbReference>
<evidence type="ECO:0000256" key="1">
    <source>
        <dbReference type="ARBA" id="ARBA00022729"/>
    </source>
</evidence>
<dbReference type="InterPro" id="IPR001524">
    <property type="entry name" value="Glyco_hydro_6_CS"/>
</dbReference>
<name>A0A919EIN2_STRFL</name>
<reference evidence="13" key="2">
    <citation type="submission" date="2020-09" db="EMBL/GenBank/DDBJ databases">
        <authorList>
            <person name="Sun Q."/>
            <person name="Ohkuma M."/>
        </authorList>
    </citation>
    <scope>NUCLEOTIDE SEQUENCE</scope>
    <source>
        <strain evidence="13">JCM 4122</strain>
    </source>
</reference>
<evidence type="ECO:0000256" key="3">
    <source>
        <dbReference type="ARBA" id="ARBA00023001"/>
    </source>
</evidence>
<keyword evidence="3 11" id="KW-0136">Cellulose degradation</keyword>
<evidence type="ECO:0000256" key="8">
    <source>
        <dbReference type="PIRSR" id="PIRSR001100-1"/>
    </source>
</evidence>
<evidence type="ECO:0000256" key="5">
    <source>
        <dbReference type="ARBA" id="ARBA00023277"/>
    </source>
</evidence>
<dbReference type="EC" id="3.2.1.-" evidence="11"/>
<feature type="binding site" evidence="9">
    <location>
        <position position="239"/>
    </location>
    <ligand>
        <name>substrate</name>
    </ligand>
</feature>
<evidence type="ECO:0000256" key="6">
    <source>
        <dbReference type="ARBA" id="ARBA00023295"/>
    </source>
</evidence>
<evidence type="ECO:0000256" key="2">
    <source>
        <dbReference type="ARBA" id="ARBA00022801"/>
    </source>
</evidence>
<dbReference type="PIRSF" id="PIRSF001100">
    <property type="entry name" value="Beta_cellobiohydrolase"/>
    <property type="match status" value="1"/>
</dbReference>
<keyword evidence="6 11" id="KW-0326">Glycosidase</keyword>
<feature type="binding site" evidence="9">
    <location>
        <position position="310"/>
    </location>
    <ligand>
        <name>substrate</name>
    </ligand>
</feature>
<dbReference type="GeneID" id="95661652"/>
<dbReference type="PANTHER" id="PTHR34876:SF4">
    <property type="entry name" value="1,4-BETA-D-GLUCAN CELLOBIOHYDROLASE C-RELATED"/>
    <property type="match status" value="1"/>
</dbReference>
<feature type="active site" description="Proton acceptor" evidence="8">
    <location>
        <position position="344"/>
    </location>
</feature>
<dbReference type="Proteomes" id="UP000632849">
    <property type="component" value="Unassembled WGS sequence"/>
</dbReference>
<feature type="binding site" evidence="9">
    <location>
        <position position="338"/>
    </location>
    <ligand>
        <name>substrate</name>
    </ligand>
</feature>
<dbReference type="Gene3D" id="3.20.20.40">
    <property type="entry name" value="1, 4-beta cellobiohydrolase"/>
    <property type="match status" value="1"/>
</dbReference>
<comment type="caution">
    <text evidence="13">The sequence shown here is derived from an EMBL/GenBank/DDBJ whole genome shotgun (WGS) entry which is preliminary data.</text>
</comment>
<keyword evidence="14" id="KW-1185">Reference proteome</keyword>
<evidence type="ECO:0000313" key="14">
    <source>
        <dbReference type="Proteomes" id="UP000632849"/>
    </source>
</evidence>
<organism evidence="13 14">
    <name type="scientific">Streptomyces filamentosus</name>
    <name type="common">Streptomyces roseosporus</name>
    <dbReference type="NCBI Taxonomy" id="67294"/>
    <lineage>
        <taxon>Bacteria</taxon>
        <taxon>Bacillati</taxon>
        <taxon>Actinomycetota</taxon>
        <taxon>Actinomycetes</taxon>
        <taxon>Kitasatosporales</taxon>
        <taxon>Streptomycetaceae</taxon>
        <taxon>Streptomyces</taxon>
    </lineage>
</organism>
<keyword evidence="5 11" id="KW-0119">Carbohydrate metabolism</keyword>
<evidence type="ECO:0000256" key="11">
    <source>
        <dbReference type="RuleBase" id="RU361186"/>
    </source>
</evidence>
<feature type="active site" description="Proton donor" evidence="8">
    <location>
        <position position="193"/>
    </location>
</feature>
<reference evidence="13" key="1">
    <citation type="journal article" date="2014" name="Int. J. Syst. Evol. Microbiol.">
        <title>Complete genome sequence of Corynebacterium casei LMG S-19264T (=DSM 44701T), isolated from a smear-ripened cheese.</title>
        <authorList>
            <consortium name="US DOE Joint Genome Institute (JGI-PGF)"/>
            <person name="Walter F."/>
            <person name="Albersmeier A."/>
            <person name="Kalinowski J."/>
            <person name="Ruckert C."/>
        </authorList>
    </citation>
    <scope>NUCLEOTIDE SEQUENCE</scope>
    <source>
        <strain evidence="13">JCM 4122</strain>
    </source>
</reference>
<keyword evidence="1" id="KW-0732">Signal</keyword>